<reference evidence="3" key="1">
    <citation type="submission" date="2015-09" db="EMBL/GenBank/DDBJ databases">
        <title>Scylla olivacea transcriptome.</title>
        <authorList>
            <person name="Ikhwanuddin M."/>
        </authorList>
    </citation>
    <scope>NUCLEOTIDE SEQUENCE</scope>
</reference>
<dbReference type="CDD" id="cd00112">
    <property type="entry name" value="LDLa"/>
    <property type="match status" value="1"/>
</dbReference>
<dbReference type="Pfam" id="PF00057">
    <property type="entry name" value="Ldl_recept_a"/>
    <property type="match status" value="1"/>
</dbReference>
<sequence>MQFRFSGKSLCFKIEKKKLNFISVKESSRDFISLHCKRNMMFFYFLLAHVLLRPGCDAHVLPGLRGVQGDKGEEHVGVVQRRYQHHHGHAVATQPQLPRRETQMEPSGENRIIIHTQHTKHNHPSTSTPTFTPTHAHPNNTHYPDLYQGIHQACSSIQPLSFASLSFRQYPFTRLCTLQVPVCGQKGGQRMLTLSPCVPGEFTCDDGSCIAFSKRCDLKFDCIDKTDESFCDIVNFPGDYRSRLPPRPGEWACQGKVAHPSYAINGCSCFQLHVKHLVVPSVSRSG</sequence>
<dbReference type="Gene3D" id="4.10.400.10">
    <property type="entry name" value="Low-density Lipoprotein Receptor"/>
    <property type="match status" value="1"/>
</dbReference>
<evidence type="ECO:0000256" key="2">
    <source>
        <dbReference type="PROSITE-ProRule" id="PRU00124"/>
    </source>
</evidence>
<dbReference type="InterPro" id="IPR002172">
    <property type="entry name" value="LDrepeatLR_classA_rpt"/>
</dbReference>
<organism evidence="3">
    <name type="scientific">Scylla olivacea</name>
    <name type="common">Orange mud crab</name>
    <name type="synonym">Cancer olivacea</name>
    <dbReference type="NCBI Taxonomy" id="85551"/>
    <lineage>
        <taxon>Eukaryota</taxon>
        <taxon>Metazoa</taxon>
        <taxon>Ecdysozoa</taxon>
        <taxon>Arthropoda</taxon>
        <taxon>Crustacea</taxon>
        <taxon>Multicrustacea</taxon>
        <taxon>Malacostraca</taxon>
        <taxon>Eumalacostraca</taxon>
        <taxon>Eucarida</taxon>
        <taxon>Decapoda</taxon>
        <taxon>Pleocyemata</taxon>
        <taxon>Brachyura</taxon>
        <taxon>Eubrachyura</taxon>
        <taxon>Portunoidea</taxon>
        <taxon>Portunidae</taxon>
        <taxon>Portuninae</taxon>
        <taxon>Scylla</taxon>
    </lineage>
</organism>
<proteinExistence type="predicted"/>
<accession>A0A0P4W812</accession>
<name>A0A0P4W812_SCYOL</name>
<keyword evidence="1 2" id="KW-1015">Disulfide bond</keyword>
<feature type="disulfide bond" evidence="2">
    <location>
        <begin position="204"/>
        <end position="222"/>
    </location>
</feature>
<feature type="disulfide bond" evidence="2">
    <location>
        <begin position="197"/>
        <end position="209"/>
    </location>
</feature>
<evidence type="ECO:0000256" key="1">
    <source>
        <dbReference type="ARBA" id="ARBA00023157"/>
    </source>
</evidence>
<dbReference type="SMART" id="SM00192">
    <property type="entry name" value="LDLa"/>
    <property type="match status" value="1"/>
</dbReference>
<feature type="disulfide bond" evidence="2">
    <location>
        <begin position="216"/>
        <end position="231"/>
    </location>
</feature>
<evidence type="ECO:0008006" key="4">
    <source>
        <dbReference type="Google" id="ProtNLM"/>
    </source>
</evidence>
<dbReference type="AlphaFoldDB" id="A0A0P4W812"/>
<dbReference type="EMBL" id="GDRN01074817">
    <property type="protein sequence ID" value="JAI63169.1"/>
    <property type="molecule type" value="Transcribed_RNA"/>
</dbReference>
<dbReference type="PROSITE" id="PS50068">
    <property type="entry name" value="LDLRA_2"/>
    <property type="match status" value="1"/>
</dbReference>
<dbReference type="InterPro" id="IPR023415">
    <property type="entry name" value="LDLR_class-A_CS"/>
</dbReference>
<dbReference type="SUPFAM" id="SSF57424">
    <property type="entry name" value="LDL receptor-like module"/>
    <property type="match status" value="1"/>
</dbReference>
<evidence type="ECO:0000313" key="3">
    <source>
        <dbReference type="EMBL" id="JAI63169.1"/>
    </source>
</evidence>
<dbReference type="PROSITE" id="PS01209">
    <property type="entry name" value="LDLRA_1"/>
    <property type="match status" value="1"/>
</dbReference>
<dbReference type="InterPro" id="IPR036055">
    <property type="entry name" value="LDL_receptor-like_sf"/>
</dbReference>
<protein>
    <recommendedName>
        <fullName evidence="4">CUB domain-containing protein</fullName>
    </recommendedName>
</protein>